<dbReference type="GO" id="GO:0009317">
    <property type="term" value="C:acetyl-CoA carboxylase complex"/>
    <property type="evidence" value="ECO:0007669"/>
    <property type="project" value="InterPro"/>
</dbReference>
<keyword evidence="2" id="KW-0444">Lipid biosynthesis</keyword>
<keyword evidence="2" id="KW-0092">Biotin</keyword>
<feature type="domain" description="Lipoyl-binding" evidence="3">
    <location>
        <begin position="122"/>
        <end position="198"/>
    </location>
</feature>
<dbReference type="RefSeq" id="WP_053234819.1">
    <property type="nucleotide sequence ID" value="NZ_CP011125.1"/>
</dbReference>
<dbReference type="PRINTS" id="PR01071">
    <property type="entry name" value="ACOABIOTINCC"/>
</dbReference>
<dbReference type="Proteomes" id="UP000034883">
    <property type="component" value="Chromosome"/>
</dbReference>
<evidence type="ECO:0000313" key="5">
    <source>
        <dbReference type="Proteomes" id="UP000034883"/>
    </source>
</evidence>
<dbReference type="GO" id="GO:0006633">
    <property type="term" value="P:fatty acid biosynthetic process"/>
    <property type="evidence" value="ECO:0007669"/>
    <property type="project" value="UniProtKB-UniPathway"/>
</dbReference>
<dbReference type="AlphaFoldDB" id="A0A0F6SFV0"/>
<keyword evidence="2" id="KW-0275">Fatty acid biosynthesis</keyword>
<evidence type="ECO:0000256" key="1">
    <source>
        <dbReference type="ARBA" id="ARBA00003761"/>
    </source>
</evidence>
<sequence>MSGAIDGRRFVGELALIARAGENGRTELLAPRPGLFRAAPQEGALFAPGMVLGELEVLGARYRLIVPASAQGAVVALPEGRRVARRPVQHGERLVTLDPAAVVGASASAAEQRGAAGAGLAFRAPMSGRYYAKPGPDAEPFVKVGDVIETGRTIALLEVMKTFNRVQYGGASVPERAKVVAIVPKDGDDVNGGDPILALEPA</sequence>
<keyword evidence="2" id="KW-0443">Lipid metabolism</keyword>
<keyword evidence="2" id="KW-0276">Fatty acid metabolism</keyword>
<reference evidence="4 5" key="1">
    <citation type="submission" date="2015-03" db="EMBL/GenBank/DDBJ databases">
        <title>Genome assembly of Sandaracinus amylolyticus DSM 53668.</title>
        <authorList>
            <person name="Sharma G."/>
            <person name="Subramanian S."/>
        </authorList>
    </citation>
    <scope>NUCLEOTIDE SEQUENCE [LARGE SCALE GENOMIC DNA]</scope>
    <source>
        <strain evidence="4 5">DSM 53668</strain>
    </source>
</reference>
<dbReference type="SUPFAM" id="SSF51230">
    <property type="entry name" value="Single hybrid motif"/>
    <property type="match status" value="1"/>
</dbReference>
<dbReference type="Pfam" id="PF00364">
    <property type="entry name" value="Biotin_lipoyl"/>
    <property type="match status" value="1"/>
</dbReference>
<comment type="pathway">
    <text evidence="2">Lipid metabolism; fatty acid biosynthesis.</text>
</comment>
<protein>
    <recommendedName>
        <fullName evidence="2">Biotin carboxyl carrier protein of acetyl-CoA carboxylase</fullName>
    </recommendedName>
</protein>
<dbReference type="EMBL" id="CP011125">
    <property type="protein sequence ID" value="AKF07579.1"/>
    <property type="molecule type" value="Genomic_DNA"/>
</dbReference>
<dbReference type="InterPro" id="IPR001249">
    <property type="entry name" value="AcCoA_biotinCC"/>
</dbReference>
<dbReference type="UniPathway" id="UPA00094"/>
<dbReference type="STRING" id="927083.DB32_004728"/>
<organism evidence="4 5">
    <name type="scientific">Sandaracinus amylolyticus</name>
    <dbReference type="NCBI Taxonomy" id="927083"/>
    <lineage>
        <taxon>Bacteria</taxon>
        <taxon>Pseudomonadati</taxon>
        <taxon>Myxococcota</taxon>
        <taxon>Polyangia</taxon>
        <taxon>Polyangiales</taxon>
        <taxon>Sandaracinaceae</taxon>
        <taxon>Sandaracinus</taxon>
    </lineage>
</organism>
<dbReference type="Gene3D" id="2.40.50.100">
    <property type="match status" value="1"/>
</dbReference>
<dbReference type="InterPro" id="IPR000089">
    <property type="entry name" value="Biotin_lipoyl"/>
</dbReference>
<dbReference type="OrthoDB" id="5297413at2"/>
<name>A0A0F6SFV0_9BACT</name>
<comment type="function">
    <text evidence="1 2">This protein is a component of the acetyl coenzyme A carboxylase complex; first, biotin carboxylase catalyzes the carboxylation of the carrier protein and then the transcarboxylase transfers the carboxyl group to form malonyl-CoA.</text>
</comment>
<proteinExistence type="predicted"/>
<evidence type="ECO:0000259" key="3">
    <source>
        <dbReference type="Pfam" id="PF00364"/>
    </source>
</evidence>
<gene>
    <name evidence="4" type="ORF">DB32_004728</name>
</gene>
<dbReference type="CDD" id="cd06850">
    <property type="entry name" value="biotinyl_domain"/>
    <property type="match status" value="1"/>
</dbReference>
<accession>A0A0F6SFV0</accession>
<keyword evidence="5" id="KW-1185">Reference proteome</keyword>
<evidence type="ECO:0000313" key="4">
    <source>
        <dbReference type="EMBL" id="AKF07579.1"/>
    </source>
</evidence>
<dbReference type="InterPro" id="IPR011053">
    <property type="entry name" value="Single_hybrid_motif"/>
</dbReference>
<dbReference type="GO" id="GO:0003989">
    <property type="term" value="F:acetyl-CoA carboxylase activity"/>
    <property type="evidence" value="ECO:0007669"/>
    <property type="project" value="InterPro"/>
</dbReference>
<dbReference type="KEGG" id="samy:DB32_004728"/>
<evidence type="ECO:0000256" key="2">
    <source>
        <dbReference type="RuleBase" id="RU364072"/>
    </source>
</evidence>